<dbReference type="Pfam" id="PF04430">
    <property type="entry name" value="DUF498"/>
    <property type="match status" value="1"/>
</dbReference>
<dbReference type="AlphaFoldDB" id="A0A3S5CXQ2"/>
<dbReference type="SUPFAM" id="SSF64076">
    <property type="entry name" value="MTH938-like"/>
    <property type="match status" value="1"/>
</dbReference>
<feature type="compositionally biased region" description="Pro residues" evidence="1">
    <location>
        <begin position="40"/>
        <end position="52"/>
    </location>
</feature>
<dbReference type="PANTHER" id="PTHR21192:SF2">
    <property type="entry name" value="NADH DEHYDROGENASE [UBIQUINONE] 1 ALPHA SUBCOMPLEX ASSEMBLY FACTOR 3"/>
    <property type="match status" value="1"/>
</dbReference>
<dbReference type="PANTHER" id="PTHR21192">
    <property type="entry name" value="NUCLEAR PROTEIN E3-3"/>
    <property type="match status" value="1"/>
</dbReference>
<evidence type="ECO:0000313" key="2">
    <source>
        <dbReference type="EMBL" id="SPQ26095.1"/>
    </source>
</evidence>
<evidence type="ECO:0000256" key="1">
    <source>
        <dbReference type="SAM" id="MobiDB-lite"/>
    </source>
</evidence>
<dbReference type="InterPro" id="IPR007523">
    <property type="entry name" value="NDUFAF3/AAMDC"/>
</dbReference>
<accession>A0A3S5CXQ2</accession>
<gene>
    <name evidence="2" type="ORF">TT172_LOCUS8514</name>
</gene>
<dbReference type="Gene3D" id="3.40.1230.10">
    <property type="entry name" value="MTH938-like"/>
    <property type="match status" value="1"/>
</dbReference>
<dbReference type="InterPro" id="IPR036748">
    <property type="entry name" value="MTH938-like_sf"/>
</dbReference>
<proteinExistence type="predicted"/>
<evidence type="ECO:0000313" key="3">
    <source>
        <dbReference type="Proteomes" id="UP000289323"/>
    </source>
</evidence>
<dbReference type="GO" id="GO:0032981">
    <property type="term" value="P:mitochondrial respiratory chain complex I assembly"/>
    <property type="evidence" value="ECO:0007669"/>
    <property type="project" value="TreeGrafter"/>
</dbReference>
<feature type="compositionally biased region" description="Low complexity" evidence="1">
    <location>
        <begin position="53"/>
        <end position="74"/>
    </location>
</feature>
<feature type="compositionally biased region" description="Low complexity" evidence="1">
    <location>
        <begin position="18"/>
        <end position="28"/>
    </location>
</feature>
<dbReference type="GO" id="GO:0005743">
    <property type="term" value="C:mitochondrial inner membrane"/>
    <property type="evidence" value="ECO:0007669"/>
    <property type="project" value="TreeGrafter"/>
</dbReference>
<dbReference type="Proteomes" id="UP000289323">
    <property type="component" value="Unassembled WGS sequence"/>
</dbReference>
<reference evidence="2 3" key="1">
    <citation type="submission" date="2018-04" db="EMBL/GenBank/DDBJ databases">
        <authorList>
            <person name="Huttner S."/>
            <person name="Dainat J."/>
        </authorList>
    </citation>
    <scope>NUCLEOTIDE SEQUENCE [LARGE SCALE GENOMIC DNA]</scope>
</reference>
<name>A0A3S5CXQ2_9PEZI</name>
<protein>
    <submittedName>
        <fullName evidence="2">01af107f-ecad-4056-8ffc-3703b1bbb335</fullName>
    </submittedName>
</protein>
<sequence>MATPSPVLRLSLAGSRALRAASARAFSSQLPGPRSQISTTPPPTRAFRPPPFRSSSGNNNISPASAPAAAMHTTPPAPRRKPLAHNREEVPDEPPPTDFGRMDVLASAPAPATVVEACLEDGFALGAGGGLRIAAAGGCGALLVGGEAFAWRPWEAGPAASSAAAAAGGMMEEDGKGGGRRRRRRLLNDKGQWEVGKEAFALLGLLWPRPDLLILGLGPEIRPLSPATRQAISDLGMRVEVLDTRNAASQYNLLATERGVDDVAAALIPIGWKEGAE</sequence>
<dbReference type="EMBL" id="OUUZ01000016">
    <property type="protein sequence ID" value="SPQ26095.1"/>
    <property type="molecule type" value="Genomic_DNA"/>
</dbReference>
<organism evidence="2 3">
    <name type="scientific">Thermothielavioides terrestris</name>
    <dbReference type="NCBI Taxonomy" id="2587410"/>
    <lineage>
        <taxon>Eukaryota</taxon>
        <taxon>Fungi</taxon>
        <taxon>Dikarya</taxon>
        <taxon>Ascomycota</taxon>
        <taxon>Pezizomycotina</taxon>
        <taxon>Sordariomycetes</taxon>
        <taxon>Sordariomycetidae</taxon>
        <taxon>Sordariales</taxon>
        <taxon>Chaetomiaceae</taxon>
        <taxon>Thermothielavioides</taxon>
    </lineage>
</organism>
<feature type="region of interest" description="Disordered" evidence="1">
    <location>
        <begin position="18"/>
        <end position="99"/>
    </location>
</feature>